<evidence type="ECO:0000313" key="6">
    <source>
        <dbReference type="EMBL" id="RXI08037.1"/>
    </source>
</evidence>
<dbReference type="STRING" id="3750.A0A498KKN3"/>
<evidence type="ECO:0000259" key="4">
    <source>
        <dbReference type="Pfam" id="PF03763"/>
    </source>
</evidence>
<keyword evidence="7" id="KW-1185">Reference proteome</keyword>
<dbReference type="Gramene" id="mRNA:MD01G0040900">
    <property type="protein sequence ID" value="mRNA:MD01G0040900"/>
    <property type="gene ID" value="MD01G0040900"/>
</dbReference>
<organism evidence="6 7">
    <name type="scientific">Malus domestica</name>
    <name type="common">Apple</name>
    <name type="synonym">Pyrus malus</name>
    <dbReference type="NCBI Taxonomy" id="3750"/>
    <lineage>
        <taxon>Eukaryota</taxon>
        <taxon>Viridiplantae</taxon>
        <taxon>Streptophyta</taxon>
        <taxon>Embryophyta</taxon>
        <taxon>Tracheophyta</taxon>
        <taxon>Spermatophyta</taxon>
        <taxon>Magnoliopsida</taxon>
        <taxon>eudicotyledons</taxon>
        <taxon>Gunneridae</taxon>
        <taxon>Pentapetalae</taxon>
        <taxon>rosids</taxon>
        <taxon>fabids</taxon>
        <taxon>Rosales</taxon>
        <taxon>Rosaceae</taxon>
        <taxon>Amygdaloideae</taxon>
        <taxon>Maleae</taxon>
        <taxon>Malus</taxon>
    </lineage>
</organism>
<dbReference type="SMR" id="A0A498KKN3"/>
<evidence type="ECO:0008006" key="8">
    <source>
        <dbReference type="Google" id="ProtNLM"/>
    </source>
</evidence>
<dbReference type="Pfam" id="PF03766">
    <property type="entry name" value="Remorin_N"/>
    <property type="match status" value="1"/>
</dbReference>
<feature type="coiled-coil region" evidence="2">
    <location>
        <begin position="123"/>
        <end position="165"/>
    </location>
</feature>
<dbReference type="OrthoDB" id="684343at2759"/>
<dbReference type="Proteomes" id="UP000290289">
    <property type="component" value="Chromosome 1"/>
</dbReference>
<dbReference type="EMBL" id="RDQH01000327">
    <property type="protein sequence ID" value="RXI08037.1"/>
    <property type="molecule type" value="Genomic_DNA"/>
</dbReference>
<feature type="domain" description="Remorin C-terminal" evidence="4">
    <location>
        <begin position="88"/>
        <end position="193"/>
    </location>
</feature>
<evidence type="ECO:0000256" key="3">
    <source>
        <dbReference type="SAM" id="MobiDB-lite"/>
    </source>
</evidence>
<evidence type="ECO:0000259" key="5">
    <source>
        <dbReference type="Pfam" id="PF03766"/>
    </source>
</evidence>
<feature type="domain" description="Remorin N-terminal" evidence="5">
    <location>
        <begin position="29"/>
        <end position="84"/>
    </location>
</feature>
<feature type="region of interest" description="Disordered" evidence="3">
    <location>
        <begin position="1"/>
        <end position="27"/>
    </location>
</feature>
<dbReference type="PANTHER" id="PTHR31775:SF31">
    <property type="entry name" value="REMORIN-LIKE"/>
    <property type="match status" value="1"/>
</dbReference>
<evidence type="ECO:0000256" key="2">
    <source>
        <dbReference type="SAM" id="Coils"/>
    </source>
</evidence>
<accession>A0A498KKN3</accession>
<protein>
    <recommendedName>
        <fullName evidence="8">Remorin C-terminal domain-containing protein</fullName>
    </recommendedName>
</protein>
<comment type="caution">
    <text evidence="6">The sequence shown here is derived from an EMBL/GenBank/DDBJ whole genome shotgun (WGS) entry which is preliminary data.</text>
</comment>
<proteinExistence type="inferred from homology"/>
<dbReference type="InterPro" id="IPR005516">
    <property type="entry name" value="Remorin_C"/>
</dbReference>
<evidence type="ECO:0000313" key="7">
    <source>
        <dbReference type="Proteomes" id="UP000290289"/>
    </source>
</evidence>
<dbReference type="AlphaFoldDB" id="A0A498KKN3"/>
<sequence length="198" mass="21679">MGATMEEQLKKAEAEPSLPVEPPPASAPVDVAVEKKADVVPPSDVDVKSGDDTKALTVVDKVPETLEKKASGGSIDRDIALAQLEKEKSMSFIRAWEESEKAKAENKAQKKLSDVTAWESSRKAAVEAKLRSIEEQLEKKKAQYAEKMQNKVALLHKQADEKRAMVLAQKGEELLKADETAAKYRATGSIPKKFLGCF</sequence>
<reference evidence="6 7" key="1">
    <citation type="submission" date="2018-10" db="EMBL/GenBank/DDBJ databases">
        <title>A high-quality apple genome assembly.</title>
        <authorList>
            <person name="Hu J."/>
        </authorList>
    </citation>
    <scope>NUCLEOTIDE SEQUENCE [LARGE SCALE GENOMIC DNA]</scope>
    <source>
        <strain evidence="7">cv. HFTH1</strain>
        <tissue evidence="6">Young leaf</tissue>
    </source>
</reference>
<dbReference type="InterPro" id="IPR005518">
    <property type="entry name" value="Remorin_N"/>
</dbReference>
<name>A0A498KKN3_MALDO</name>
<dbReference type="Pfam" id="PF03763">
    <property type="entry name" value="Remorin_C"/>
    <property type="match status" value="1"/>
</dbReference>
<gene>
    <name evidence="6" type="ORF">DVH24_014603</name>
</gene>
<comment type="similarity">
    <text evidence="1">Belongs to the remorin family.</text>
</comment>
<keyword evidence="2" id="KW-0175">Coiled coil</keyword>
<dbReference type="PANTHER" id="PTHR31775">
    <property type="entry name" value="OS02G0117200 PROTEIN"/>
    <property type="match status" value="1"/>
</dbReference>
<evidence type="ECO:0000256" key="1">
    <source>
        <dbReference type="ARBA" id="ARBA00005711"/>
    </source>
</evidence>